<dbReference type="Pfam" id="PF01425">
    <property type="entry name" value="Amidase"/>
    <property type="match status" value="1"/>
</dbReference>
<sequence>MSADRTPRHEAAGRPAAVEIATAVRRGETTAAEMIDTHLARIASVNPTVDALTVVFADRAREAAERIDATVADGCDPGPLAGVPISVKENIDLTWSATTNGWQGLSGAIPGRDATIVRRLRDAGAVPIGRGNMPDFGMRWDTDNDLFGRTLNPWDPARSAGGSSGGDAVAVATGMSAIGLGNDFGGSLRLPAYAVGALGLRPSRGRVPRAAVQRHPVALTLQQFSVNGPLARSVDDLALALRVMAGWDADDPVSIDAPRVRLEEVPRRVGVVRDPLGGGVAPEVAAAIVRAQASLVDAGWEVVDLDPPLLEEAAVLWRRLSCTDMLVSLDPKTLGRPLGRSATRFLRDSTAAARPYESASDYATAWARHAVIAAEWRRLQVDVPLILGPVSTSRMREPDYDLGGTDAADRAWRDLRLTVVANFLGLPALALPTGLAADGMPTGVQLIGPMFGEDIVFAAARDVESRVERMPLPAAAC</sequence>
<dbReference type="SUPFAM" id="SSF75304">
    <property type="entry name" value="Amidase signature (AS) enzymes"/>
    <property type="match status" value="1"/>
</dbReference>
<dbReference type="InterPro" id="IPR023631">
    <property type="entry name" value="Amidase_dom"/>
</dbReference>
<gene>
    <name evidence="3" type="ORF">HF576_03330</name>
</gene>
<dbReference type="EMBL" id="JABACI010000001">
    <property type="protein sequence ID" value="NLP82869.1"/>
    <property type="molecule type" value="Genomic_DNA"/>
</dbReference>
<dbReference type="InterPro" id="IPR000120">
    <property type="entry name" value="Amidase"/>
</dbReference>
<dbReference type="PROSITE" id="PS00571">
    <property type="entry name" value="AMIDASES"/>
    <property type="match status" value="1"/>
</dbReference>
<dbReference type="PANTHER" id="PTHR11895">
    <property type="entry name" value="TRANSAMIDASE"/>
    <property type="match status" value="1"/>
</dbReference>
<proteinExistence type="inferred from homology"/>
<comment type="caution">
    <text evidence="3">The sequence shown here is derived from an EMBL/GenBank/DDBJ whole genome shotgun (WGS) entry which is preliminary data.</text>
</comment>
<name>A0ABX1K9Z1_9MICO</name>
<dbReference type="InterPro" id="IPR020556">
    <property type="entry name" value="Amidase_CS"/>
</dbReference>
<dbReference type="Gene3D" id="3.90.1300.10">
    <property type="entry name" value="Amidase signature (AS) domain"/>
    <property type="match status" value="1"/>
</dbReference>
<evidence type="ECO:0000313" key="4">
    <source>
        <dbReference type="Proteomes" id="UP001429745"/>
    </source>
</evidence>
<organism evidence="3 4">
    <name type="scientific">Microbacterium salsuginis</name>
    <dbReference type="NCBI Taxonomy" id="2722803"/>
    <lineage>
        <taxon>Bacteria</taxon>
        <taxon>Bacillati</taxon>
        <taxon>Actinomycetota</taxon>
        <taxon>Actinomycetes</taxon>
        <taxon>Micrococcales</taxon>
        <taxon>Microbacteriaceae</taxon>
        <taxon>Microbacterium</taxon>
    </lineage>
</organism>
<dbReference type="PANTHER" id="PTHR11895:SF7">
    <property type="entry name" value="GLUTAMYL-TRNA(GLN) AMIDOTRANSFERASE SUBUNIT A, MITOCHONDRIAL"/>
    <property type="match status" value="1"/>
</dbReference>
<evidence type="ECO:0000256" key="1">
    <source>
        <dbReference type="ARBA" id="ARBA00009199"/>
    </source>
</evidence>
<evidence type="ECO:0000259" key="2">
    <source>
        <dbReference type="Pfam" id="PF01425"/>
    </source>
</evidence>
<dbReference type="InterPro" id="IPR036928">
    <property type="entry name" value="AS_sf"/>
</dbReference>
<comment type="similarity">
    <text evidence="1">Belongs to the amidase family.</text>
</comment>
<dbReference type="Proteomes" id="UP001429745">
    <property type="component" value="Unassembled WGS sequence"/>
</dbReference>
<dbReference type="RefSeq" id="WP_168911338.1">
    <property type="nucleotide sequence ID" value="NZ_JABACI010000001.1"/>
</dbReference>
<accession>A0ABX1K9Z1</accession>
<keyword evidence="4" id="KW-1185">Reference proteome</keyword>
<feature type="domain" description="Amidase" evidence="2">
    <location>
        <begin position="33"/>
        <end position="454"/>
    </location>
</feature>
<reference evidence="3 4" key="1">
    <citation type="submission" date="2020-04" db="EMBL/GenBank/DDBJ databases">
        <title>CFH 90308 Microbacterium sp.</title>
        <authorList>
            <person name="Nie G."/>
            <person name="Ming H."/>
            <person name="Xia T."/>
        </authorList>
    </citation>
    <scope>NUCLEOTIDE SEQUENCE [LARGE SCALE GENOMIC DNA]</scope>
    <source>
        <strain evidence="3 4">CFH 90308</strain>
    </source>
</reference>
<protein>
    <submittedName>
        <fullName evidence="3">Amidase</fullName>
    </submittedName>
</protein>
<evidence type="ECO:0000313" key="3">
    <source>
        <dbReference type="EMBL" id="NLP82869.1"/>
    </source>
</evidence>